<dbReference type="PANTHER" id="PTHR43464:SF19">
    <property type="entry name" value="UBIQUINONE BIOSYNTHESIS O-METHYLTRANSFERASE, MITOCHONDRIAL"/>
    <property type="match status" value="1"/>
</dbReference>
<dbReference type="Pfam" id="PF13649">
    <property type="entry name" value="Methyltransf_25"/>
    <property type="match status" value="1"/>
</dbReference>
<evidence type="ECO:0000313" key="6">
    <source>
        <dbReference type="EMBL" id="MDR7277605.1"/>
    </source>
</evidence>
<dbReference type="PANTHER" id="PTHR43464">
    <property type="entry name" value="METHYLTRANSFERASE"/>
    <property type="match status" value="1"/>
</dbReference>
<comment type="caution">
    <text evidence="6">The sequence shown here is derived from an EMBL/GenBank/DDBJ whole genome shotgun (WGS) entry which is preliminary data.</text>
</comment>
<keyword evidence="2" id="KW-0808">Transferase</keyword>
<sequence>MMRRRPATSVRRTTMTSPTTAGSVVLTGAAYGQTWAADYDTLYDDRDDIPAVVEFLRRHARPASVLELGVGTGRLAVPLAAAGMRVVGVDNSPAMLDRLRAKPGAGRVDARLGDMLHPPAEEMFGCVLIAFSTLYLLTDQADQRACITAAAARLAPGGSLVVEGFIPDPDRWHHGHSLQVDRWDPERPAVSVGRLDTTAQTIETLRITHTDGQPRVIANRLRYVLPAELDLLAESAGLTLTGRHRDLTGRPFDPRAHTHVSVYTNPAPHSASPA</sequence>
<dbReference type="GO" id="GO:0008168">
    <property type="term" value="F:methyltransferase activity"/>
    <property type="evidence" value="ECO:0007669"/>
    <property type="project" value="UniProtKB-KW"/>
</dbReference>
<keyword evidence="3" id="KW-0949">S-adenosyl-L-methionine</keyword>
<evidence type="ECO:0000313" key="7">
    <source>
        <dbReference type="Proteomes" id="UP001183643"/>
    </source>
</evidence>
<keyword evidence="1 6" id="KW-0489">Methyltransferase</keyword>
<dbReference type="GO" id="GO:0032259">
    <property type="term" value="P:methylation"/>
    <property type="evidence" value="ECO:0007669"/>
    <property type="project" value="UniProtKB-KW"/>
</dbReference>
<dbReference type="Gene3D" id="3.40.50.150">
    <property type="entry name" value="Vaccinia Virus protein VP39"/>
    <property type="match status" value="1"/>
</dbReference>
<feature type="region of interest" description="Disordered" evidence="4">
    <location>
        <begin position="249"/>
        <end position="274"/>
    </location>
</feature>
<evidence type="ECO:0000256" key="1">
    <source>
        <dbReference type="ARBA" id="ARBA00022603"/>
    </source>
</evidence>
<accession>A0AAE4CDK2</accession>
<keyword evidence="7" id="KW-1185">Reference proteome</keyword>
<dbReference type="Proteomes" id="UP001183643">
    <property type="component" value="Unassembled WGS sequence"/>
</dbReference>
<protein>
    <submittedName>
        <fullName evidence="6">SAM-dependent methyltransferase</fullName>
    </submittedName>
</protein>
<gene>
    <name evidence="6" type="ORF">J2S41_004383</name>
</gene>
<evidence type="ECO:0000259" key="5">
    <source>
        <dbReference type="Pfam" id="PF13649"/>
    </source>
</evidence>
<reference evidence="6" key="1">
    <citation type="submission" date="2023-07" db="EMBL/GenBank/DDBJ databases">
        <title>Sequencing the genomes of 1000 actinobacteria strains.</title>
        <authorList>
            <person name="Klenk H.-P."/>
        </authorList>
    </citation>
    <scope>NUCLEOTIDE SEQUENCE</scope>
    <source>
        <strain evidence="6">DSM 44707</strain>
    </source>
</reference>
<dbReference type="CDD" id="cd02440">
    <property type="entry name" value="AdoMet_MTases"/>
    <property type="match status" value="1"/>
</dbReference>
<name>A0AAE4CDK2_9ACTN</name>
<dbReference type="InterPro" id="IPR029063">
    <property type="entry name" value="SAM-dependent_MTases_sf"/>
</dbReference>
<dbReference type="SUPFAM" id="SSF53335">
    <property type="entry name" value="S-adenosyl-L-methionine-dependent methyltransferases"/>
    <property type="match status" value="1"/>
</dbReference>
<feature type="domain" description="Methyltransferase" evidence="5">
    <location>
        <begin position="65"/>
        <end position="158"/>
    </location>
</feature>
<dbReference type="InterPro" id="IPR041698">
    <property type="entry name" value="Methyltransf_25"/>
</dbReference>
<evidence type="ECO:0000256" key="2">
    <source>
        <dbReference type="ARBA" id="ARBA00022679"/>
    </source>
</evidence>
<feature type="compositionally biased region" description="Polar residues" evidence="4">
    <location>
        <begin position="10"/>
        <end position="21"/>
    </location>
</feature>
<proteinExistence type="predicted"/>
<evidence type="ECO:0000256" key="3">
    <source>
        <dbReference type="ARBA" id="ARBA00022691"/>
    </source>
</evidence>
<organism evidence="6 7">
    <name type="scientific">Catenuloplanes atrovinosus</name>
    <dbReference type="NCBI Taxonomy" id="137266"/>
    <lineage>
        <taxon>Bacteria</taxon>
        <taxon>Bacillati</taxon>
        <taxon>Actinomycetota</taxon>
        <taxon>Actinomycetes</taxon>
        <taxon>Micromonosporales</taxon>
        <taxon>Micromonosporaceae</taxon>
        <taxon>Catenuloplanes</taxon>
    </lineage>
</organism>
<dbReference type="AlphaFoldDB" id="A0AAE4CDK2"/>
<evidence type="ECO:0000256" key="4">
    <source>
        <dbReference type="SAM" id="MobiDB-lite"/>
    </source>
</evidence>
<feature type="region of interest" description="Disordered" evidence="4">
    <location>
        <begin position="1"/>
        <end position="21"/>
    </location>
</feature>
<dbReference type="EMBL" id="JAVDYB010000001">
    <property type="protein sequence ID" value="MDR7277605.1"/>
    <property type="molecule type" value="Genomic_DNA"/>
</dbReference>